<evidence type="ECO:0000256" key="1">
    <source>
        <dbReference type="SAM" id="Phobius"/>
    </source>
</evidence>
<dbReference type="OrthoDB" id="2177690at2"/>
<reference evidence="3" key="1">
    <citation type="submission" date="2016-09" db="EMBL/GenBank/DDBJ databases">
        <authorList>
            <person name="Gulvik C.A."/>
        </authorList>
    </citation>
    <scope>NUCLEOTIDE SEQUENCE [LARGE SCALE GENOMIC DNA]</scope>
    <source>
        <strain evidence="3">LMG 26676</strain>
    </source>
</reference>
<keyword evidence="3" id="KW-1185">Reference proteome</keyword>
<dbReference type="RefSeq" id="WP_069639550.1">
    <property type="nucleotide sequence ID" value="NZ_JAFBEZ010000016.1"/>
</dbReference>
<feature type="transmembrane region" description="Helical" evidence="1">
    <location>
        <begin position="344"/>
        <end position="365"/>
    </location>
</feature>
<sequence length="374" mass="42863">MNLLLFELKKIGHTRKTYLFLVLGLLMAVMLFLLNGYLGQKENSLINSLESSKKAVMGQSQYSDEIDHFLKQTNQDIEAQEEGFRTAADQGKSLVGELTLPTYPFYRTMLNNELAKQKIPPQSMRYGTKNTVFTAILLTYLVSGFGIILLLFLFGDSLTKEIEERSLYFYFSQPIKRSRLFFMKYSLAWVQSMLMIGGLSLFGFIIASLFSGKSSFFYPVIVFTKTSMKFIPISQYIGQLLFVFAFVLAFVLALHFLVSILVKKTSFSIIVTLLILFEGHTISTLNNALARKYAHVNPFTYLNVSKLFVGYDFHPFELFSIENQEYYANWCLPRTMHNEQINSLNGVIVLSLGTVILLTLGYVCFKKNVHRWKI</sequence>
<dbReference type="Pfam" id="PF12679">
    <property type="entry name" value="ABC2_membrane_2"/>
    <property type="match status" value="1"/>
</dbReference>
<evidence type="ECO:0000313" key="2">
    <source>
        <dbReference type="EMBL" id="OEG23042.1"/>
    </source>
</evidence>
<dbReference type="AlphaFoldDB" id="A0A1E5HDM5"/>
<organism evidence="2 3">
    <name type="scientific">Enterococcus ureilyticus</name>
    <dbReference type="NCBI Taxonomy" id="1131292"/>
    <lineage>
        <taxon>Bacteria</taxon>
        <taxon>Bacillati</taxon>
        <taxon>Bacillota</taxon>
        <taxon>Bacilli</taxon>
        <taxon>Lactobacillales</taxon>
        <taxon>Enterococcaceae</taxon>
        <taxon>Enterococcus</taxon>
    </lineage>
</organism>
<feature type="transmembrane region" description="Helical" evidence="1">
    <location>
        <begin position="132"/>
        <end position="155"/>
    </location>
</feature>
<feature type="transmembrane region" description="Helical" evidence="1">
    <location>
        <begin position="236"/>
        <end position="258"/>
    </location>
</feature>
<feature type="transmembrane region" description="Helical" evidence="1">
    <location>
        <begin position="186"/>
        <end position="210"/>
    </location>
</feature>
<dbReference type="STRING" id="1131292.BCR24_13690"/>
<keyword evidence="1" id="KW-0472">Membrane</keyword>
<protein>
    <submittedName>
        <fullName evidence="2">Uncharacterized protein</fullName>
    </submittedName>
</protein>
<dbReference type="Proteomes" id="UP000094469">
    <property type="component" value="Unassembled WGS sequence"/>
</dbReference>
<dbReference type="PANTHER" id="PTHR37305">
    <property type="entry name" value="INTEGRAL MEMBRANE PROTEIN-RELATED"/>
    <property type="match status" value="1"/>
</dbReference>
<gene>
    <name evidence="2" type="ORF">BCR24_13690</name>
</gene>
<keyword evidence="1" id="KW-1133">Transmembrane helix</keyword>
<dbReference type="PANTHER" id="PTHR37305:SF1">
    <property type="entry name" value="MEMBRANE PROTEIN"/>
    <property type="match status" value="1"/>
</dbReference>
<keyword evidence="1" id="KW-0812">Transmembrane</keyword>
<comment type="caution">
    <text evidence="2">The sequence shown here is derived from an EMBL/GenBank/DDBJ whole genome shotgun (WGS) entry which is preliminary data.</text>
</comment>
<evidence type="ECO:0000313" key="3">
    <source>
        <dbReference type="Proteomes" id="UP000094469"/>
    </source>
</evidence>
<feature type="transmembrane region" description="Helical" evidence="1">
    <location>
        <begin position="18"/>
        <end position="38"/>
    </location>
</feature>
<dbReference type="EMBL" id="MIKC01000008">
    <property type="protein sequence ID" value="OEG23042.1"/>
    <property type="molecule type" value="Genomic_DNA"/>
</dbReference>
<name>A0A1E5HDM5_9ENTE</name>
<accession>A0A1E5HDM5</accession>
<proteinExistence type="predicted"/>
<feature type="transmembrane region" description="Helical" evidence="1">
    <location>
        <begin position="265"/>
        <end position="283"/>
    </location>
</feature>
<dbReference type="GO" id="GO:0140359">
    <property type="term" value="F:ABC-type transporter activity"/>
    <property type="evidence" value="ECO:0007669"/>
    <property type="project" value="InterPro"/>
</dbReference>
<dbReference type="GO" id="GO:0005886">
    <property type="term" value="C:plasma membrane"/>
    <property type="evidence" value="ECO:0007669"/>
    <property type="project" value="UniProtKB-SubCell"/>
</dbReference>